<keyword evidence="11" id="KW-0963">Cytoplasm</keyword>
<organism evidence="12 13">
    <name type="scientific">Seinonella peptonophila</name>
    <dbReference type="NCBI Taxonomy" id="112248"/>
    <lineage>
        <taxon>Bacteria</taxon>
        <taxon>Bacillati</taxon>
        <taxon>Bacillota</taxon>
        <taxon>Bacilli</taxon>
        <taxon>Bacillales</taxon>
        <taxon>Thermoactinomycetaceae</taxon>
        <taxon>Seinonella</taxon>
    </lineage>
</organism>
<dbReference type="AlphaFoldDB" id="A0A1M4V3Q6"/>
<comment type="subunit">
    <text evidence="11">Monomer.</text>
</comment>
<dbReference type="Gene3D" id="3.40.50.300">
    <property type="entry name" value="P-loop containing nucleotide triphosphate hydrolases"/>
    <property type="match status" value="1"/>
</dbReference>
<sequence>MSDRKHLILVGMMGTGKSTIGRQIAKQLHLPFVDMDEELEKMFQLTVAEYFERFGEQAFRDAETDLLKRLLHEPTKVISTGGGVVLRRENRQLMEKYGLIIGLSASPEVLYQRLKQDRSRPLLQGSLKKRLVQLNAERKKYYTCAELQIDTGLYDMATIIQQITDHWNKGLYGTSNSRSR</sequence>
<keyword evidence="9 11" id="KW-0057">Aromatic amino acid biosynthesis</keyword>
<dbReference type="RefSeq" id="WP_073154080.1">
    <property type="nucleotide sequence ID" value="NZ_FQVL01000002.1"/>
</dbReference>
<dbReference type="PRINTS" id="PR01100">
    <property type="entry name" value="SHIKIMTKNASE"/>
</dbReference>
<feature type="binding site" evidence="11">
    <location>
        <position position="120"/>
    </location>
    <ligand>
        <name>ATP</name>
        <dbReference type="ChEBI" id="CHEBI:30616"/>
    </ligand>
</feature>
<evidence type="ECO:0000256" key="2">
    <source>
        <dbReference type="ARBA" id="ARBA00006997"/>
    </source>
</evidence>
<dbReference type="Proteomes" id="UP000184476">
    <property type="component" value="Unassembled WGS sequence"/>
</dbReference>
<dbReference type="InterPro" id="IPR031322">
    <property type="entry name" value="Shikimate/glucono_kinase"/>
</dbReference>
<dbReference type="GO" id="GO:0009073">
    <property type="term" value="P:aromatic amino acid family biosynthetic process"/>
    <property type="evidence" value="ECO:0007669"/>
    <property type="project" value="UniProtKB-KW"/>
</dbReference>
<dbReference type="EMBL" id="FQVL01000002">
    <property type="protein sequence ID" value="SHE63518.1"/>
    <property type="molecule type" value="Genomic_DNA"/>
</dbReference>
<keyword evidence="7 11" id="KW-0418">Kinase</keyword>
<feature type="binding site" evidence="11">
    <location>
        <position position="18"/>
    </location>
    <ligand>
        <name>Mg(2+)</name>
        <dbReference type="ChEBI" id="CHEBI:18420"/>
    </ligand>
</feature>
<dbReference type="Pfam" id="PF01202">
    <property type="entry name" value="SKI"/>
    <property type="match status" value="1"/>
</dbReference>
<dbReference type="GO" id="GO:0005829">
    <property type="term" value="C:cytosol"/>
    <property type="evidence" value="ECO:0007669"/>
    <property type="project" value="TreeGrafter"/>
</dbReference>
<comment type="similarity">
    <text evidence="2 11">Belongs to the shikimate kinase family.</text>
</comment>
<keyword evidence="11" id="KW-0479">Metal-binding</keyword>
<dbReference type="GO" id="GO:0004765">
    <property type="term" value="F:shikimate kinase activity"/>
    <property type="evidence" value="ECO:0007669"/>
    <property type="project" value="UniProtKB-UniRule"/>
</dbReference>
<evidence type="ECO:0000256" key="9">
    <source>
        <dbReference type="ARBA" id="ARBA00023141"/>
    </source>
</evidence>
<dbReference type="SUPFAM" id="SSF52540">
    <property type="entry name" value="P-loop containing nucleoside triphosphate hydrolases"/>
    <property type="match status" value="1"/>
</dbReference>
<keyword evidence="8 11" id="KW-0067">ATP-binding</keyword>
<comment type="catalytic activity">
    <reaction evidence="10 11">
        <text>shikimate + ATP = 3-phosphoshikimate + ADP + H(+)</text>
        <dbReference type="Rhea" id="RHEA:13121"/>
        <dbReference type="ChEBI" id="CHEBI:15378"/>
        <dbReference type="ChEBI" id="CHEBI:30616"/>
        <dbReference type="ChEBI" id="CHEBI:36208"/>
        <dbReference type="ChEBI" id="CHEBI:145989"/>
        <dbReference type="ChEBI" id="CHEBI:456216"/>
        <dbReference type="EC" id="2.7.1.71"/>
    </reaction>
</comment>
<evidence type="ECO:0000256" key="1">
    <source>
        <dbReference type="ARBA" id="ARBA00004842"/>
    </source>
</evidence>
<keyword evidence="4 11" id="KW-0028">Amino-acid biosynthesis</keyword>
<feature type="binding site" evidence="11">
    <location>
        <position position="138"/>
    </location>
    <ligand>
        <name>substrate</name>
    </ligand>
</feature>
<dbReference type="STRING" id="112248.SAMN05444392_102151"/>
<feature type="binding site" evidence="11">
    <location>
        <begin position="14"/>
        <end position="19"/>
    </location>
    <ligand>
        <name>ATP</name>
        <dbReference type="ChEBI" id="CHEBI:30616"/>
    </ligand>
</feature>
<gene>
    <name evidence="11" type="primary">aroK</name>
    <name evidence="12" type="ORF">SAMN05444392_102151</name>
</gene>
<dbReference type="InterPro" id="IPR023000">
    <property type="entry name" value="Shikimate_kinase_CS"/>
</dbReference>
<reference evidence="12 13" key="1">
    <citation type="submission" date="2016-11" db="EMBL/GenBank/DDBJ databases">
        <authorList>
            <person name="Jaros S."/>
            <person name="Januszkiewicz K."/>
            <person name="Wedrychowicz H."/>
        </authorList>
    </citation>
    <scope>NUCLEOTIDE SEQUENCE [LARGE SCALE GENOMIC DNA]</scope>
    <source>
        <strain evidence="12 13">DSM 44666</strain>
    </source>
</reference>
<dbReference type="InterPro" id="IPR000623">
    <property type="entry name" value="Shikimate_kinase/TSH1"/>
</dbReference>
<dbReference type="GO" id="GO:0005524">
    <property type="term" value="F:ATP binding"/>
    <property type="evidence" value="ECO:0007669"/>
    <property type="project" value="UniProtKB-UniRule"/>
</dbReference>
<comment type="subcellular location">
    <subcellularLocation>
        <location evidence="11">Cytoplasm</location>
    </subcellularLocation>
</comment>
<comment type="function">
    <text evidence="11">Catalyzes the specific phosphorylation of the 3-hydroxyl group of shikimic acid using ATP as a cosubstrate.</text>
</comment>
<dbReference type="HAMAP" id="MF_00109">
    <property type="entry name" value="Shikimate_kinase"/>
    <property type="match status" value="1"/>
</dbReference>
<dbReference type="CDD" id="cd00464">
    <property type="entry name" value="SK"/>
    <property type="match status" value="1"/>
</dbReference>
<evidence type="ECO:0000313" key="13">
    <source>
        <dbReference type="Proteomes" id="UP000184476"/>
    </source>
</evidence>
<keyword evidence="13" id="KW-1185">Reference proteome</keyword>
<feature type="binding site" evidence="11">
    <location>
        <position position="60"/>
    </location>
    <ligand>
        <name>substrate</name>
    </ligand>
</feature>
<evidence type="ECO:0000256" key="5">
    <source>
        <dbReference type="ARBA" id="ARBA00022679"/>
    </source>
</evidence>
<evidence type="ECO:0000313" key="12">
    <source>
        <dbReference type="EMBL" id="SHE63518.1"/>
    </source>
</evidence>
<name>A0A1M4V3Q6_9BACL</name>
<keyword evidence="6 11" id="KW-0547">Nucleotide-binding</keyword>
<dbReference type="EC" id="2.7.1.71" evidence="3 11"/>
<dbReference type="PANTHER" id="PTHR21087">
    <property type="entry name" value="SHIKIMATE KINASE"/>
    <property type="match status" value="1"/>
</dbReference>
<comment type="cofactor">
    <cofactor evidence="11">
        <name>Mg(2+)</name>
        <dbReference type="ChEBI" id="CHEBI:18420"/>
    </cofactor>
    <text evidence="11">Binds 1 Mg(2+) ion per subunit.</text>
</comment>
<evidence type="ECO:0000256" key="8">
    <source>
        <dbReference type="ARBA" id="ARBA00022840"/>
    </source>
</evidence>
<feature type="binding site" evidence="11">
    <location>
        <position position="36"/>
    </location>
    <ligand>
        <name>substrate</name>
    </ligand>
</feature>
<evidence type="ECO:0000256" key="10">
    <source>
        <dbReference type="ARBA" id="ARBA00048567"/>
    </source>
</evidence>
<dbReference type="UniPathway" id="UPA00053">
    <property type="reaction ID" value="UER00088"/>
</dbReference>
<keyword evidence="11" id="KW-0460">Magnesium</keyword>
<dbReference type="InterPro" id="IPR027417">
    <property type="entry name" value="P-loop_NTPase"/>
</dbReference>
<dbReference type="GO" id="GO:0000287">
    <property type="term" value="F:magnesium ion binding"/>
    <property type="evidence" value="ECO:0007669"/>
    <property type="project" value="UniProtKB-UniRule"/>
</dbReference>
<evidence type="ECO:0000256" key="6">
    <source>
        <dbReference type="ARBA" id="ARBA00022741"/>
    </source>
</evidence>
<evidence type="ECO:0000256" key="3">
    <source>
        <dbReference type="ARBA" id="ARBA00012154"/>
    </source>
</evidence>
<dbReference type="GO" id="GO:0009423">
    <property type="term" value="P:chorismate biosynthetic process"/>
    <property type="evidence" value="ECO:0007669"/>
    <property type="project" value="UniProtKB-UniRule"/>
</dbReference>
<evidence type="ECO:0000256" key="11">
    <source>
        <dbReference type="HAMAP-Rule" id="MF_00109"/>
    </source>
</evidence>
<dbReference type="GO" id="GO:0008652">
    <property type="term" value="P:amino acid biosynthetic process"/>
    <property type="evidence" value="ECO:0007669"/>
    <property type="project" value="UniProtKB-KW"/>
</dbReference>
<accession>A0A1M4V3Q6</accession>
<keyword evidence="5 11" id="KW-0808">Transferase</keyword>
<evidence type="ECO:0000256" key="7">
    <source>
        <dbReference type="ARBA" id="ARBA00022777"/>
    </source>
</evidence>
<protein>
    <recommendedName>
        <fullName evidence="3 11">Shikimate kinase</fullName>
        <shortName evidence="11">SK</shortName>
        <ecNumber evidence="3 11">2.7.1.71</ecNumber>
    </recommendedName>
</protein>
<comment type="pathway">
    <text evidence="1 11">Metabolic intermediate biosynthesis; chorismate biosynthesis; chorismate from D-erythrose 4-phosphate and phosphoenolpyruvate: step 5/7.</text>
</comment>
<proteinExistence type="inferred from homology"/>
<comment type="caution">
    <text evidence="11">Lacks conserved residue(s) required for the propagation of feature annotation.</text>
</comment>
<dbReference type="PANTHER" id="PTHR21087:SF16">
    <property type="entry name" value="SHIKIMATE KINASE 1, CHLOROPLASTIC"/>
    <property type="match status" value="1"/>
</dbReference>
<feature type="binding site" evidence="11">
    <location>
        <position position="82"/>
    </location>
    <ligand>
        <name>substrate</name>
    </ligand>
</feature>
<evidence type="ECO:0000256" key="4">
    <source>
        <dbReference type="ARBA" id="ARBA00022605"/>
    </source>
</evidence>
<dbReference type="PROSITE" id="PS01128">
    <property type="entry name" value="SHIKIMATE_KINASE"/>
    <property type="match status" value="1"/>
</dbReference>